<dbReference type="SMART" id="SM00855">
    <property type="entry name" value="PGAM"/>
    <property type="match status" value="1"/>
</dbReference>
<sequence length="207" mass="21883">MGSDPRGAGARFVIVRHGNTFAHGEAPRRIGARTDLPLTPAGEEQGAALGRHFAAQGWHFARALVSPLARTRATAAAILARQPNAPALVPEPCYWLREIDHGPDENQGEEAVIARIGAEALAAWDAHGVAPRDWQVDAESRLAAWHAFLATATGPALLVTSNGAARFALLAIGAVADRPLKLATGAYGVICRDADGTLRVESWNVRP</sequence>
<evidence type="ECO:0000313" key="2">
    <source>
        <dbReference type="Proteomes" id="UP001184150"/>
    </source>
</evidence>
<dbReference type="InterPro" id="IPR029033">
    <property type="entry name" value="His_PPase_superfam"/>
</dbReference>
<keyword evidence="1" id="KW-0413">Isomerase</keyword>
<reference evidence="1 2" key="1">
    <citation type="submission" date="2023-07" db="EMBL/GenBank/DDBJ databases">
        <title>Sorghum-associated microbial communities from plants grown in Nebraska, USA.</title>
        <authorList>
            <person name="Schachtman D."/>
        </authorList>
    </citation>
    <scope>NUCLEOTIDE SEQUENCE [LARGE SCALE GENOMIC DNA]</scope>
    <source>
        <strain evidence="1 2">DS1027</strain>
    </source>
</reference>
<proteinExistence type="predicted"/>
<dbReference type="EC" id="5.4.2.12" evidence="1"/>
<dbReference type="RefSeq" id="WP_309806045.1">
    <property type="nucleotide sequence ID" value="NZ_JAVDRD010000010.1"/>
</dbReference>
<gene>
    <name evidence="1" type="ORF">J2792_003396</name>
</gene>
<dbReference type="EMBL" id="JAVDRD010000010">
    <property type="protein sequence ID" value="MDR6512511.1"/>
    <property type="molecule type" value="Genomic_DNA"/>
</dbReference>
<evidence type="ECO:0000313" key="1">
    <source>
        <dbReference type="EMBL" id="MDR6512511.1"/>
    </source>
</evidence>
<organism evidence="1 2">
    <name type="scientific">Novosphingobium capsulatum</name>
    <dbReference type="NCBI Taxonomy" id="13688"/>
    <lineage>
        <taxon>Bacteria</taxon>
        <taxon>Pseudomonadati</taxon>
        <taxon>Pseudomonadota</taxon>
        <taxon>Alphaproteobacteria</taxon>
        <taxon>Sphingomonadales</taxon>
        <taxon>Sphingomonadaceae</taxon>
        <taxon>Novosphingobium</taxon>
    </lineage>
</organism>
<dbReference type="InterPro" id="IPR013078">
    <property type="entry name" value="His_Pase_superF_clade-1"/>
</dbReference>
<dbReference type="CDD" id="cd07067">
    <property type="entry name" value="HP_PGM_like"/>
    <property type="match status" value="1"/>
</dbReference>
<comment type="caution">
    <text evidence="1">The sequence shown here is derived from an EMBL/GenBank/DDBJ whole genome shotgun (WGS) entry which is preliminary data.</text>
</comment>
<dbReference type="PANTHER" id="PTHR48100">
    <property type="entry name" value="BROAD-SPECIFICITY PHOSPHATASE YOR283W-RELATED"/>
    <property type="match status" value="1"/>
</dbReference>
<dbReference type="GO" id="GO:0004619">
    <property type="term" value="F:phosphoglycerate mutase activity"/>
    <property type="evidence" value="ECO:0007669"/>
    <property type="project" value="UniProtKB-EC"/>
</dbReference>
<name>A0ABU1MR80_9SPHN</name>
<accession>A0ABU1MR80</accession>
<keyword evidence="2" id="KW-1185">Reference proteome</keyword>
<dbReference type="PANTHER" id="PTHR48100:SF62">
    <property type="entry name" value="GLUCOSYL-3-PHOSPHOGLYCERATE PHOSPHATASE"/>
    <property type="match status" value="1"/>
</dbReference>
<dbReference type="SUPFAM" id="SSF53254">
    <property type="entry name" value="Phosphoglycerate mutase-like"/>
    <property type="match status" value="1"/>
</dbReference>
<dbReference type="Pfam" id="PF00300">
    <property type="entry name" value="His_Phos_1"/>
    <property type="match status" value="1"/>
</dbReference>
<dbReference type="Gene3D" id="3.40.50.1240">
    <property type="entry name" value="Phosphoglycerate mutase-like"/>
    <property type="match status" value="1"/>
</dbReference>
<protein>
    <submittedName>
        <fullName evidence="1">Phosphoglycerate mutase</fullName>
        <ecNumber evidence="1">5.4.2.12</ecNumber>
    </submittedName>
</protein>
<dbReference type="Proteomes" id="UP001184150">
    <property type="component" value="Unassembled WGS sequence"/>
</dbReference>
<dbReference type="InterPro" id="IPR050275">
    <property type="entry name" value="PGM_Phosphatase"/>
</dbReference>